<dbReference type="InterPro" id="IPR036061">
    <property type="entry name" value="CheW-like_dom_sf"/>
</dbReference>
<sequence>MGAVMTTRHTAVATSEEAQYLTFILGGEMFALGILGIKEIIEYGSLTMVPMMPTFVRGVINLRGSVVPVVDLSARFGRVASTITRRSCVIIIEARTEEGQPQDIGLLVDTVSAVQDISADQIEPPPSFGARIRADFISGMAKVEGKFVIVLAVDKVLSIDEMSSLAEAAQAPGLDLDPR</sequence>
<dbReference type="Pfam" id="PF01584">
    <property type="entry name" value="CheW"/>
    <property type="match status" value="1"/>
</dbReference>
<dbReference type="AlphaFoldDB" id="A0A1H1YGF6"/>
<dbReference type="GO" id="GO:0006935">
    <property type="term" value="P:chemotaxis"/>
    <property type="evidence" value="ECO:0007669"/>
    <property type="project" value="InterPro"/>
</dbReference>
<accession>A0A1H1YGF6</accession>
<organism evidence="2 3">
    <name type="scientific">Pseudomonas asplenii</name>
    <dbReference type="NCBI Taxonomy" id="53407"/>
    <lineage>
        <taxon>Bacteria</taxon>
        <taxon>Pseudomonadati</taxon>
        <taxon>Pseudomonadota</taxon>
        <taxon>Gammaproteobacteria</taxon>
        <taxon>Pseudomonadales</taxon>
        <taxon>Pseudomonadaceae</taxon>
        <taxon>Pseudomonas</taxon>
    </lineage>
</organism>
<evidence type="ECO:0000259" key="1">
    <source>
        <dbReference type="PROSITE" id="PS50851"/>
    </source>
</evidence>
<dbReference type="SMART" id="SM00260">
    <property type="entry name" value="CheW"/>
    <property type="match status" value="1"/>
</dbReference>
<dbReference type="GO" id="GO:0005829">
    <property type="term" value="C:cytosol"/>
    <property type="evidence" value="ECO:0007669"/>
    <property type="project" value="TreeGrafter"/>
</dbReference>
<dbReference type="InterPro" id="IPR002545">
    <property type="entry name" value="CheW-lke_dom"/>
</dbReference>
<dbReference type="Gene3D" id="2.40.50.180">
    <property type="entry name" value="CheA-289, Domain 4"/>
    <property type="match status" value="1"/>
</dbReference>
<protein>
    <submittedName>
        <fullName evidence="2">Purine-binding chemotaxis protein CheW</fullName>
    </submittedName>
</protein>
<gene>
    <name evidence="2" type="ORF">SAMN05216598_4419</name>
</gene>
<dbReference type="PROSITE" id="PS50851">
    <property type="entry name" value="CHEW"/>
    <property type="match status" value="1"/>
</dbReference>
<dbReference type="PANTHER" id="PTHR22617">
    <property type="entry name" value="CHEMOTAXIS SENSOR HISTIDINE KINASE-RELATED"/>
    <property type="match status" value="1"/>
</dbReference>
<dbReference type="SUPFAM" id="SSF50341">
    <property type="entry name" value="CheW-like"/>
    <property type="match status" value="1"/>
</dbReference>
<dbReference type="EMBL" id="LT629777">
    <property type="protein sequence ID" value="SDT20608.1"/>
    <property type="molecule type" value="Genomic_DNA"/>
</dbReference>
<dbReference type="PANTHER" id="PTHR22617:SF41">
    <property type="entry name" value="CHEMOTAXIS SIGNAL TRANSDUCTION SYSTEM ADAPTOR PROTEIN CHEW"/>
    <property type="match status" value="1"/>
</dbReference>
<evidence type="ECO:0000313" key="2">
    <source>
        <dbReference type="EMBL" id="SDT20608.1"/>
    </source>
</evidence>
<dbReference type="InterPro" id="IPR039315">
    <property type="entry name" value="CheW"/>
</dbReference>
<evidence type="ECO:0000313" key="3">
    <source>
        <dbReference type="Proteomes" id="UP000199524"/>
    </source>
</evidence>
<reference evidence="3" key="1">
    <citation type="submission" date="2016-10" db="EMBL/GenBank/DDBJ databases">
        <authorList>
            <person name="Varghese N."/>
            <person name="Submissions S."/>
        </authorList>
    </citation>
    <scope>NUCLEOTIDE SEQUENCE [LARGE SCALE GENOMIC DNA]</scope>
    <source>
        <strain evidence="3">ATCC 23835</strain>
    </source>
</reference>
<feature type="domain" description="CheW-like" evidence="1">
    <location>
        <begin position="17"/>
        <end position="162"/>
    </location>
</feature>
<dbReference type="GO" id="GO:0007165">
    <property type="term" value="P:signal transduction"/>
    <property type="evidence" value="ECO:0007669"/>
    <property type="project" value="InterPro"/>
</dbReference>
<dbReference type="RefSeq" id="WP_090208810.1">
    <property type="nucleotide sequence ID" value="NZ_LT629777.1"/>
</dbReference>
<dbReference type="GeneID" id="300209311"/>
<dbReference type="Proteomes" id="UP000199524">
    <property type="component" value="Chromosome I"/>
</dbReference>
<proteinExistence type="predicted"/>
<dbReference type="Gene3D" id="2.30.30.40">
    <property type="entry name" value="SH3 Domains"/>
    <property type="match status" value="1"/>
</dbReference>
<name>A0A1H1YGF6_9PSED</name>
<keyword evidence="3" id="KW-1185">Reference proteome</keyword>